<gene>
    <name evidence="5" type="ORF">BBK14_23265</name>
</gene>
<evidence type="ECO:0000256" key="3">
    <source>
        <dbReference type="SAM" id="MobiDB-lite"/>
    </source>
</evidence>
<dbReference type="GO" id="GO:0008610">
    <property type="term" value="P:lipid biosynthetic process"/>
    <property type="evidence" value="ECO:0007669"/>
    <property type="project" value="TreeGrafter"/>
</dbReference>
<sequence length="256" mass="26915">MTLTSDIDRWLRRFHRGSETGPRLVCFPHAGGASTFFHPLSAALAEVAEVCAVQYPGRQDRLAEAPHTSIDALADEIAAALGPLTDRPLALFGHSMGSIVAFEVTRRLEATPGAPVPSIVFPSGRPAPSRSRPGTVHHGDDASVLESIAKLGGTDRRIIADPELVDLILPATRADYQAIETYRCAPGVTVAAELRVTIGDSDAAVTEAEAAAWAEHTTGAFDLAVLPGGHFYLSTQVEAVADRVRTGLLGAGIPLA</sequence>
<evidence type="ECO:0000256" key="1">
    <source>
        <dbReference type="ARBA" id="ARBA00007169"/>
    </source>
</evidence>
<dbReference type="SUPFAM" id="SSF53474">
    <property type="entry name" value="alpha/beta-Hydrolases"/>
    <property type="match status" value="1"/>
</dbReference>
<dbReference type="PANTHER" id="PTHR11487:SF0">
    <property type="entry name" value="S-ACYL FATTY ACID SYNTHASE THIOESTERASE, MEDIUM CHAIN"/>
    <property type="match status" value="1"/>
</dbReference>
<dbReference type="Pfam" id="PF00975">
    <property type="entry name" value="Thioesterase"/>
    <property type="match status" value="1"/>
</dbReference>
<dbReference type="SMART" id="SM00824">
    <property type="entry name" value="PKS_TE"/>
    <property type="match status" value="1"/>
</dbReference>
<evidence type="ECO:0000256" key="2">
    <source>
        <dbReference type="ARBA" id="ARBA00022801"/>
    </source>
</evidence>
<dbReference type="InterPro" id="IPR029058">
    <property type="entry name" value="AB_hydrolase_fold"/>
</dbReference>
<dbReference type="GO" id="GO:0016787">
    <property type="term" value="F:hydrolase activity"/>
    <property type="evidence" value="ECO:0007669"/>
    <property type="project" value="UniProtKB-KW"/>
</dbReference>
<dbReference type="AlphaFoldDB" id="A0A1S1PR08"/>
<dbReference type="Gene3D" id="3.40.50.1820">
    <property type="entry name" value="alpha/beta hydrolase"/>
    <property type="match status" value="1"/>
</dbReference>
<feature type="compositionally biased region" description="Low complexity" evidence="3">
    <location>
        <begin position="122"/>
        <end position="134"/>
    </location>
</feature>
<comment type="similarity">
    <text evidence="1">Belongs to the thioesterase family.</text>
</comment>
<dbReference type="EMBL" id="MAXA01000236">
    <property type="protein sequence ID" value="OHV24120.1"/>
    <property type="molecule type" value="Genomic_DNA"/>
</dbReference>
<evidence type="ECO:0000313" key="6">
    <source>
        <dbReference type="Proteomes" id="UP000179769"/>
    </source>
</evidence>
<name>A0A1S1PR08_9ACTN</name>
<accession>A0A1S1PR08</accession>
<dbReference type="InterPro" id="IPR020802">
    <property type="entry name" value="TesA-like"/>
</dbReference>
<reference evidence="6" key="1">
    <citation type="submission" date="2016-07" db="EMBL/GenBank/DDBJ databases">
        <title>Frankia sp. NRRL B-16219 Genome sequencing.</title>
        <authorList>
            <person name="Ghodhbane-Gtari F."/>
            <person name="Swanson E."/>
            <person name="Gueddou A."/>
            <person name="Louati M."/>
            <person name="Nouioui I."/>
            <person name="Hezbri K."/>
            <person name="Abebe-Akele F."/>
            <person name="Simpson S."/>
            <person name="Morris K."/>
            <person name="Thomas K."/>
            <person name="Gtari M."/>
            <person name="Tisa L.S."/>
        </authorList>
    </citation>
    <scope>NUCLEOTIDE SEQUENCE [LARGE SCALE GENOMIC DNA]</scope>
    <source>
        <strain evidence="6">NRRL B-16219</strain>
    </source>
</reference>
<comment type="caution">
    <text evidence="5">The sequence shown here is derived from an EMBL/GenBank/DDBJ whole genome shotgun (WGS) entry which is preliminary data.</text>
</comment>
<dbReference type="Proteomes" id="UP000179769">
    <property type="component" value="Unassembled WGS sequence"/>
</dbReference>
<dbReference type="RefSeq" id="WP_071065691.1">
    <property type="nucleotide sequence ID" value="NZ_MAXA01000236.1"/>
</dbReference>
<evidence type="ECO:0000259" key="4">
    <source>
        <dbReference type="SMART" id="SM00824"/>
    </source>
</evidence>
<organism evidence="5 6">
    <name type="scientific">Parafrankia soli</name>
    <dbReference type="NCBI Taxonomy" id="2599596"/>
    <lineage>
        <taxon>Bacteria</taxon>
        <taxon>Bacillati</taxon>
        <taxon>Actinomycetota</taxon>
        <taxon>Actinomycetes</taxon>
        <taxon>Frankiales</taxon>
        <taxon>Frankiaceae</taxon>
        <taxon>Parafrankia</taxon>
    </lineage>
</organism>
<keyword evidence="2 5" id="KW-0378">Hydrolase</keyword>
<dbReference type="InterPro" id="IPR012223">
    <property type="entry name" value="TEII"/>
</dbReference>
<dbReference type="OrthoDB" id="8480037at2"/>
<dbReference type="PANTHER" id="PTHR11487">
    <property type="entry name" value="THIOESTERASE"/>
    <property type="match status" value="1"/>
</dbReference>
<dbReference type="InterPro" id="IPR001031">
    <property type="entry name" value="Thioesterase"/>
</dbReference>
<keyword evidence="6" id="KW-1185">Reference proteome</keyword>
<feature type="domain" description="Thioesterase TesA-like" evidence="4">
    <location>
        <begin position="25"/>
        <end position="248"/>
    </location>
</feature>
<evidence type="ECO:0000313" key="5">
    <source>
        <dbReference type="EMBL" id="OHV24120.1"/>
    </source>
</evidence>
<protein>
    <submittedName>
        <fullName evidence="5">Oleoyl-ACP hydrolase</fullName>
    </submittedName>
</protein>
<feature type="region of interest" description="Disordered" evidence="3">
    <location>
        <begin position="115"/>
        <end position="139"/>
    </location>
</feature>
<proteinExistence type="inferred from homology"/>